<dbReference type="EMBL" id="QXIR01000038">
    <property type="protein sequence ID" value="RIW28929.1"/>
    <property type="molecule type" value="Genomic_DNA"/>
</dbReference>
<dbReference type="Proteomes" id="UP000265801">
    <property type="component" value="Unassembled WGS sequence"/>
</dbReference>
<keyword evidence="3" id="KW-1185">Reference proteome</keyword>
<keyword evidence="1" id="KW-1133">Transmembrane helix</keyword>
<comment type="caution">
    <text evidence="2">The sequence shown here is derived from an EMBL/GenBank/DDBJ whole genome shotgun (WGS) entry which is preliminary data.</text>
</comment>
<dbReference type="AlphaFoldDB" id="A0A3A1QQ11"/>
<evidence type="ECO:0000313" key="2">
    <source>
        <dbReference type="EMBL" id="RIW28929.1"/>
    </source>
</evidence>
<accession>A0A3A1QQ11</accession>
<proteinExistence type="predicted"/>
<organism evidence="2 3">
    <name type="scientific">Bacillus salacetis</name>
    <dbReference type="NCBI Taxonomy" id="2315464"/>
    <lineage>
        <taxon>Bacteria</taxon>
        <taxon>Bacillati</taxon>
        <taxon>Bacillota</taxon>
        <taxon>Bacilli</taxon>
        <taxon>Bacillales</taxon>
        <taxon>Bacillaceae</taxon>
        <taxon>Bacillus</taxon>
    </lineage>
</organism>
<reference evidence="2 3" key="1">
    <citation type="submission" date="2018-09" db="EMBL/GenBank/DDBJ databases">
        <title>Bacillus saliacetes sp. nov., isolated from Thai shrimp paste (Ka-pi).</title>
        <authorList>
            <person name="Daroonpunt R."/>
            <person name="Tanasupawat S."/>
            <person name="Yiamsombut S."/>
        </authorList>
    </citation>
    <scope>NUCLEOTIDE SEQUENCE [LARGE SCALE GENOMIC DNA]</scope>
    <source>
        <strain evidence="2 3">SKP7-4</strain>
    </source>
</reference>
<protein>
    <submittedName>
        <fullName evidence="2">Uncharacterized protein</fullName>
    </submittedName>
</protein>
<sequence length="70" mass="8451">MNPDKQERKQKLRKVQSLYRKNKYHYKEKEYKVGTWGSIIVLICVVLFFFLFIMSMLFDMGVQLPDIFGI</sequence>
<keyword evidence="1" id="KW-0472">Membrane</keyword>
<evidence type="ECO:0000256" key="1">
    <source>
        <dbReference type="SAM" id="Phobius"/>
    </source>
</evidence>
<gene>
    <name evidence="2" type="ORF">D3H55_20395</name>
</gene>
<feature type="transmembrane region" description="Helical" evidence="1">
    <location>
        <begin position="33"/>
        <end position="58"/>
    </location>
</feature>
<keyword evidence="1" id="KW-0812">Transmembrane</keyword>
<evidence type="ECO:0000313" key="3">
    <source>
        <dbReference type="Proteomes" id="UP000265801"/>
    </source>
</evidence>
<dbReference type="RefSeq" id="WP_119549147.1">
    <property type="nucleotide sequence ID" value="NZ_QXIR01000038.1"/>
</dbReference>
<name>A0A3A1QQ11_9BACI</name>